<organism evidence="7 8">
    <name type="scientific">Pseudocercospora musae</name>
    <dbReference type="NCBI Taxonomy" id="113226"/>
    <lineage>
        <taxon>Eukaryota</taxon>
        <taxon>Fungi</taxon>
        <taxon>Dikarya</taxon>
        <taxon>Ascomycota</taxon>
        <taxon>Pezizomycotina</taxon>
        <taxon>Dothideomycetes</taxon>
        <taxon>Dothideomycetidae</taxon>
        <taxon>Mycosphaerellales</taxon>
        <taxon>Mycosphaerellaceae</taxon>
        <taxon>Pseudocercospora</taxon>
    </lineage>
</organism>
<dbReference type="InterPro" id="IPR046341">
    <property type="entry name" value="SET_dom_sf"/>
</dbReference>
<evidence type="ECO:0000259" key="6">
    <source>
        <dbReference type="PROSITE" id="PS50280"/>
    </source>
</evidence>
<keyword evidence="3 4" id="KW-0949">S-adenosyl-L-methionine</keyword>
<keyword evidence="2 4" id="KW-0808">Transferase</keyword>
<dbReference type="FunFam" id="3.90.1410.10:FF:000007">
    <property type="entry name" value="Ribosomal lysine N-methyltransferase 4"/>
    <property type="match status" value="1"/>
</dbReference>
<keyword evidence="8" id="KW-1185">Reference proteome</keyword>
<dbReference type="AlphaFoldDB" id="A0A139IC11"/>
<evidence type="ECO:0000256" key="2">
    <source>
        <dbReference type="ARBA" id="ARBA00022679"/>
    </source>
</evidence>
<dbReference type="Proteomes" id="UP000073492">
    <property type="component" value="Unassembled WGS sequence"/>
</dbReference>
<dbReference type="Pfam" id="PF00856">
    <property type="entry name" value="SET"/>
    <property type="match status" value="1"/>
</dbReference>
<evidence type="ECO:0000256" key="3">
    <source>
        <dbReference type="ARBA" id="ARBA00022691"/>
    </source>
</evidence>
<dbReference type="PANTHER" id="PTHR13271">
    <property type="entry name" value="UNCHARACTERIZED PUTATIVE METHYLTRANSFERASE"/>
    <property type="match status" value="1"/>
</dbReference>
<proteinExistence type="inferred from homology"/>
<keyword evidence="1 4" id="KW-0489">Methyltransferase</keyword>
<dbReference type="EC" id="2.1.1.-" evidence="4"/>
<dbReference type="EMBL" id="LFZO01000158">
    <property type="protein sequence ID" value="KXT12273.1"/>
    <property type="molecule type" value="Genomic_DNA"/>
</dbReference>
<dbReference type="InterPro" id="IPR050600">
    <property type="entry name" value="SETD3_SETD6_MTase"/>
</dbReference>
<comment type="subcellular location">
    <subcellularLocation>
        <location evidence="4">Nucleus</location>
    </subcellularLocation>
</comment>
<gene>
    <name evidence="7" type="ORF">AC579_2043</name>
</gene>
<dbReference type="GO" id="GO:0032259">
    <property type="term" value="P:methylation"/>
    <property type="evidence" value="ECO:0007669"/>
    <property type="project" value="UniProtKB-KW"/>
</dbReference>
<comment type="function">
    <text evidence="4">S-adenosyl-L-methionine-dependent protein-lysine N-methyltransferase that monomethylates 60S ribosomal protein L42.</text>
</comment>
<dbReference type="SUPFAM" id="SSF81822">
    <property type="entry name" value="RuBisCo LSMT C-terminal, substrate-binding domain"/>
    <property type="match status" value="1"/>
</dbReference>
<feature type="domain" description="SET" evidence="6">
    <location>
        <begin position="31"/>
        <end position="264"/>
    </location>
</feature>
<keyword evidence="4" id="KW-0539">Nucleus</keyword>
<dbReference type="InterPro" id="IPR001214">
    <property type="entry name" value="SET_dom"/>
</dbReference>
<evidence type="ECO:0000256" key="5">
    <source>
        <dbReference type="SAM" id="MobiDB-lite"/>
    </source>
</evidence>
<dbReference type="Gene3D" id="3.90.1410.10">
    <property type="entry name" value="set domain protein methyltransferase, domain 1"/>
    <property type="match status" value="1"/>
</dbReference>
<evidence type="ECO:0000256" key="4">
    <source>
        <dbReference type="PIRNR" id="PIRNR011771"/>
    </source>
</evidence>
<dbReference type="GO" id="GO:0005634">
    <property type="term" value="C:nucleus"/>
    <property type="evidence" value="ECO:0007669"/>
    <property type="project" value="UniProtKB-SubCell"/>
</dbReference>
<protein>
    <recommendedName>
        <fullName evidence="4">Ribosomal lysine N-methyltransferase 4</fullName>
        <ecNumber evidence="4">2.1.1.-</ecNumber>
    </recommendedName>
</protein>
<dbReference type="PANTHER" id="PTHR13271:SF34">
    <property type="entry name" value="N-LYSINE METHYLTRANSFERASE SETD6"/>
    <property type="match status" value="1"/>
</dbReference>
<dbReference type="InterPro" id="IPR011383">
    <property type="entry name" value="N-lys_methylase_SETD6"/>
</dbReference>
<accession>A0A139IC11</accession>
<dbReference type="PIRSF" id="PIRSF011771">
    <property type="entry name" value="RMS1_SET"/>
    <property type="match status" value="1"/>
</dbReference>
<reference evidence="7 8" key="1">
    <citation type="submission" date="2015-07" db="EMBL/GenBank/DDBJ databases">
        <title>Comparative genomics of the Sigatoka disease complex on banana suggests a link between parallel evolutionary changes in Pseudocercospora fijiensis and Pseudocercospora eumusae and increased virulence on the banana host.</title>
        <authorList>
            <person name="Chang T.-C."/>
            <person name="Salvucci A."/>
            <person name="Crous P.W."/>
            <person name="Stergiopoulos I."/>
        </authorList>
    </citation>
    <scope>NUCLEOTIDE SEQUENCE [LARGE SCALE GENOMIC DNA]</scope>
    <source>
        <strain evidence="7 8">CBS 116634</strain>
    </source>
</reference>
<dbReference type="SUPFAM" id="SSF82199">
    <property type="entry name" value="SET domain"/>
    <property type="match status" value="1"/>
</dbReference>
<dbReference type="GO" id="GO:0016279">
    <property type="term" value="F:protein-lysine N-methyltransferase activity"/>
    <property type="evidence" value="ECO:0007669"/>
    <property type="project" value="UniProtKB-UniRule"/>
</dbReference>
<comment type="similarity">
    <text evidence="4">Belongs to the class V-like SAM-binding methyltransferase superfamily. Histone-lysine methyltransferase family. SETD6 subfamily.</text>
</comment>
<evidence type="ECO:0000256" key="1">
    <source>
        <dbReference type="ARBA" id="ARBA00022603"/>
    </source>
</evidence>
<evidence type="ECO:0000313" key="8">
    <source>
        <dbReference type="Proteomes" id="UP000073492"/>
    </source>
</evidence>
<dbReference type="InterPro" id="IPR036464">
    <property type="entry name" value="Rubisco_LSMT_subst-bd_sf"/>
</dbReference>
<comment type="caution">
    <text evidence="7">The sequence shown here is derived from an EMBL/GenBank/DDBJ whole genome shotgun (WGS) entry which is preliminary data.</text>
</comment>
<dbReference type="STRING" id="113226.A0A139IC11"/>
<name>A0A139IC11_9PEZI</name>
<sequence>MADEAMDIDNFQSTSDKFLTWLKSTGATISSKVQLADLRDRAAGRGVVATEDLTEDEELFSIPRTSILTTETSDLPTAISQELNDPWLSLILAMVYEYLRGPESPFQPYFDILPENFDTLMFWTDAELQHLQGSAVIEKIGKEGADTKFSEQLIPIIAQHTDIFKTGSRSNQDLLALCHRMGSTIMAYAFDLEKPTSEQSTENVEEWEDDQEEEILPKGMIPLADMLNADADLNNAKLFYEDDKVVMKTIEKIRAGEELFNDFGPLPRADLLRRYGYVTSNYAKYDVVEIPSDLIKGCAKELLKVDENDLYPKWQYAEEQGILDDAYDIAKAGSEEGQFPEELCVLLNLLVLHKTEVEKMAKKDKLPKAELSNEAKKLLRSALVHRYSEYPAERDTSGLASGRLGMARQVVEGEKEVLKEAIEAVTDANASKKRAADTLDEEAAAIRTPAKK</sequence>
<dbReference type="OrthoDB" id="435275at2759"/>
<dbReference type="Gene3D" id="3.90.1420.10">
    <property type="entry name" value="Rubisco LSMT, substrate-binding domain"/>
    <property type="match status" value="1"/>
</dbReference>
<dbReference type="PROSITE" id="PS50280">
    <property type="entry name" value="SET"/>
    <property type="match status" value="1"/>
</dbReference>
<evidence type="ECO:0000313" key="7">
    <source>
        <dbReference type="EMBL" id="KXT12273.1"/>
    </source>
</evidence>
<feature type="region of interest" description="Disordered" evidence="5">
    <location>
        <begin position="429"/>
        <end position="452"/>
    </location>
</feature>